<sequence length="199" mass="21218">MPAGDNQMTKISSLLLTLLVAASMAPDFAAAQEVSEQRIVLGLGKLVGAAPLIDIAILRQEAMDGGGVAMASLPNWGKIAKLPQMVVEIDFENDSVMIKPESYRSLGLIADALHHPNLWAYKFLIVGHSSSTGSDKHNLELSEKRAAAIGEILSTTFAVDPERLYAVGVGEYFPIDGSKGDSASNRRVQLVNLGVFTTP</sequence>
<keyword evidence="2" id="KW-1185">Reference proteome</keyword>
<accession>A0ACC5T611</accession>
<evidence type="ECO:0000313" key="2">
    <source>
        <dbReference type="Proteomes" id="UP000823773"/>
    </source>
</evidence>
<gene>
    <name evidence="1" type="ORF">J2Z19_006099</name>
</gene>
<reference evidence="1" key="1">
    <citation type="submission" date="2021-03" db="EMBL/GenBank/DDBJ databases">
        <title>Genomic Encyclopedia of Type Strains, Phase IV (KMG-IV): sequencing the most valuable type-strain genomes for metagenomic binning, comparative biology and taxonomic classification.</title>
        <authorList>
            <person name="Goeker M."/>
        </authorList>
    </citation>
    <scope>NUCLEOTIDE SEQUENCE</scope>
    <source>
        <strain evidence="1">DSM 18131</strain>
    </source>
</reference>
<organism evidence="1 2">
    <name type="scientific">Ensifer adhaerens</name>
    <name type="common">Sinorhizobium morelense</name>
    <dbReference type="NCBI Taxonomy" id="106592"/>
    <lineage>
        <taxon>Bacteria</taxon>
        <taxon>Pseudomonadati</taxon>
        <taxon>Pseudomonadota</taxon>
        <taxon>Alphaproteobacteria</taxon>
        <taxon>Hyphomicrobiales</taxon>
        <taxon>Rhizobiaceae</taxon>
        <taxon>Sinorhizobium/Ensifer group</taxon>
        <taxon>Ensifer</taxon>
    </lineage>
</organism>
<evidence type="ECO:0000313" key="1">
    <source>
        <dbReference type="EMBL" id="MBP1876349.1"/>
    </source>
</evidence>
<dbReference type="EMBL" id="JAGGJR010000016">
    <property type="protein sequence ID" value="MBP1876349.1"/>
    <property type="molecule type" value="Genomic_DNA"/>
</dbReference>
<comment type="caution">
    <text evidence="1">The sequence shown here is derived from an EMBL/GenBank/DDBJ whole genome shotgun (WGS) entry which is preliminary data.</text>
</comment>
<proteinExistence type="predicted"/>
<protein>
    <submittedName>
        <fullName evidence="1">Outer membrane protein OmpA-like peptidoglycan-associated protein</fullName>
    </submittedName>
</protein>
<dbReference type="Proteomes" id="UP000823773">
    <property type="component" value="Unassembled WGS sequence"/>
</dbReference>
<name>A0ACC5T611_ENSAD</name>